<comment type="caution">
    <text evidence="2">The sequence shown here is derived from an EMBL/GenBank/DDBJ whole genome shotgun (WGS) entry which is preliminary data.</text>
</comment>
<dbReference type="PATRIC" id="fig|266128.3.peg.957"/>
<dbReference type="GO" id="GO:0016020">
    <property type="term" value="C:membrane"/>
    <property type="evidence" value="ECO:0007669"/>
    <property type="project" value="GOC"/>
</dbReference>
<feature type="transmembrane region" description="Helical" evidence="1">
    <location>
        <begin position="77"/>
        <end position="96"/>
    </location>
</feature>
<dbReference type="Proteomes" id="UP000051254">
    <property type="component" value="Unassembled WGS sequence"/>
</dbReference>
<keyword evidence="1" id="KW-0472">Membrane</keyword>
<dbReference type="OrthoDB" id="5515308at2"/>
<proteinExistence type="predicted"/>
<evidence type="ECO:0000313" key="2">
    <source>
        <dbReference type="EMBL" id="KRG57052.1"/>
    </source>
</evidence>
<protein>
    <submittedName>
        <fullName evidence="2">Membrane protein</fullName>
    </submittedName>
</protein>
<keyword evidence="1" id="KW-1133">Transmembrane helix</keyword>
<gene>
    <name evidence="2" type="ORF">ABB25_10410</name>
</gene>
<evidence type="ECO:0000313" key="3">
    <source>
        <dbReference type="Proteomes" id="UP000051254"/>
    </source>
</evidence>
<dbReference type="PANTHER" id="PTHR28026:SF9">
    <property type="entry name" value="2-HYDROXY-PALMITIC ACID DIOXYGENASE MPO1"/>
    <property type="match status" value="1"/>
</dbReference>
<keyword evidence="1" id="KW-0812">Transmembrane</keyword>
<sequence length="159" mass="18171">MFQPLSARLAQLFARYSDDHRHRTNQAIHVVAVPAIAWSVIALLWCLPPLITWFKPGVWSALAMFAAWCWYNRQSRALGYGMLAAFFLAAMLCRLVEQHYGLRVLGQAAVAVFVLGWAAQFIGHRLEGRRPSFLTDLVYLLVGPAWVMAKAYRQMGWRY</sequence>
<dbReference type="RefSeq" id="WP_057666518.1">
    <property type="nucleotide sequence ID" value="NZ_LDJH01000017.1"/>
</dbReference>
<dbReference type="GO" id="GO:0046521">
    <property type="term" value="P:sphingoid catabolic process"/>
    <property type="evidence" value="ECO:0007669"/>
    <property type="project" value="TreeGrafter"/>
</dbReference>
<dbReference type="Pfam" id="PF06127">
    <property type="entry name" value="Mpo1-like"/>
    <property type="match status" value="1"/>
</dbReference>
<feature type="transmembrane region" description="Helical" evidence="1">
    <location>
        <begin position="108"/>
        <end position="126"/>
    </location>
</feature>
<feature type="transmembrane region" description="Helical" evidence="1">
    <location>
        <begin position="27"/>
        <end position="46"/>
    </location>
</feature>
<dbReference type="InterPro" id="IPR009305">
    <property type="entry name" value="Mpo1-like"/>
</dbReference>
<dbReference type="STRING" id="266128.ABB25_10410"/>
<dbReference type="EMBL" id="LDJH01000017">
    <property type="protein sequence ID" value="KRG57052.1"/>
    <property type="molecule type" value="Genomic_DNA"/>
</dbReference>
<accession>A0A0R0BI54</accession>
<name>A0A0R0BI54_9GAMM</name>
<feature type="transmembrane region" description="Helical" evidence="1">
    <location>
        <begin position="132"/>
        <end position="149"/>
    </location>
</feature>
<dbReference type="AlphaFoldDB" id="A0A0R0BI54"/>
<keyword evidence="3" id="KW-1185">Reference proteome</keyword>
<reference evidence="2 3" key="1">
    <citation type="submission" date="2015-05" db="EMBL/GenBank/DDBJ databases">
        <title>Genome sequencing and analysis of members of genus Stenotrophomonas.</title>
        <authorList>
            <person name="Patil P.P."/>
            <person name="Midha S."/>
            <person name="Patil P.B."/>
        </authorList>
    </citation>
    <scope>NUCLEOTIDE SEQUENCE [LARGE SCALE GENOMIC DNA]</scope>
    <source>
        <strain evidence="2 3">DSM 17805</strain>
    </source>
</reference>
<dbReference type="PANTHER" id="PTHR28026">
    <property type="entry name" value="DUF962 DOMAIN PROTEIN (AFU_ORTHOLOGUE AFUA_8G05310)"/>
    <property type="match status" value="1"/>
</dbReference>
<evidence type="ECO:0000256" key="1">
    <source>
        <dbReference type="SAM" id="Phobius"/>
    </source>
</evidence>
<organism evidence="2 3">
    <name type="scientific">Stenotrophomonas koreensis</name>
    <dbReference type="NCBI Taxonomy" id="266128"/>
    <lineage>
        <taxon>Bacteria</taxon>
        <taxon>Pseudomonadati</taxon>
        <taxon>Pseudomonadota</taxon>
        <taxon>Gammaproteobacteria</taxon>
        <taxon>Lysobacterales</taxon>
        <taxon>Lysobacteraceae</taxon>
        <taxon>Stenotrophomonas</taxon>
    </lineage>
</organism>